<name>A0A7C2FRG1_9CREN</name>
<comment type="similarity">
    <text evidence="2">Belongs to the binding-protein-dependent transport system permease family. FecCD subfamily.</text>
</comment>
<keyword evidence="5 8" id="KW-0812">Transmembrane</keyword>
<keyword evidence="4" id="KW-1003">Cell membrane</keyword>
<feature type="transmembrane region" description="Helical" evidence="8">
    <location>
        <begin position="221"/>
        <end position="243"/>
    </location>
</feature>
<dbReference type="PANTHER" id="PTHR30472">
    <property type="entry name" value="FERRIC ENTEROBACTIN TRANSPORT SYSTEM PERMEASE PROTEIN"/>
    <property type="match status" value="1"/>
</dbReference>
<comment type="caution">
    <text evidence="9">The sequence shown here is derived from an EMBL/GenBank/DDBJ whole genome shotgun (WGS) entry which is preliminary data.</text>
</comment>
<proteinExistence type="inferred from homology"/>
<feature type="transmembrane region" description="Helical" evidence="8">
    <location>
        <begin position="263"/>
        <end position="282"/>
    </location>
</feature>
<feature type="transmembrane region" description="Helical" evidence="8">
    <location>
        <begin position="12"/>
        <end position="29"/>
    </location>
</feature>
<evidence type="ECO:0000256" key="6">
    <source>
        <dbReference type="ARBA" id="ARBA00022989"/>
    </source>
</evidence>
<dbReference type="PANTHER" id="PTHR30472:SF25">
    <property type="entry name" value="ABC TRANSPORTER PERMEASE PROTEIN MJ0876-RELATED"/>
    <property type="match status" value="1"/>
</dbReference>
<organism evidence="9">
    <name type="scientific">Thermosphaera aggregans</name>
    <dbReference type="NCBI Taxonomy" id="54254"/>
    <lineage>
        <taxon>Archaea</taxon>
        <taxon>Thermoproteota</taxon>
        <taxon>Thermoprotei</taxon>
        <taxon>Desulfurococcales</taxon>
        <taxon>Desulfurococcaceae</taxon>
        <taxon>Thermosphaera</taxon>
    </lineage>
</organism>
<dbReference type="CDD" id="cd06550">
    <property type="entry name" value="TM_ABC_iron-siderophores_like"/>
    <property type="match status" value="1"/>
</dbReference>
<dbReference type="AlphaFoldDB" id="A0A7C2FRG1"/>
<gene>
    <name evidence="9" type="ORF">ENP55_06045</name>
</gene>
<dbReference type="GO" id="GO:0022857">
    <property type="term" value="F:transmembrane transporter activity"/>
    <property type="evidence" value="ECO:0007669"/>
    <property type="project" value="InterPro"/>
</dbReference>
<evidence type="ECO:0000256" key="7">
    <source>
        <dbReference type="ARBA" id="ARBA00023136"/>
    </source>
</evidence>
<feature type="transmembrane region" description="Helical" evidence="8">
    <location>
        <begin position="132"/>
        <end position="157"/>
    </location>
</feature>
<feature type="transmembrane region" description="Helical" evidence="8">
    <location>
        <begin position="177"/>
        <end position="195"/>
    </location>
</feature>
<dbReference type="Pfam" id="PF01032">
    <property type="entry name" value="FecCD"/>
    <property type="match status" value="1"/>
</dbReference>
<dbReference type="SUPFAM" id="SSF81345">
    <property type="entry name" value="ABC transporter involved in vitamin B12 uptake, BtuC"/>
    <property type="match status" value="1"/>
</dbReference>
<evidence type="ECO:0000256" key="3">
    <source>
        <dbReference type="ARBA" id="ARBA00022448"/>
    </source>
</evidence>
<feature type="transmembrane region" description="Helical" evidence="8">
    <location>
        <begin position="294"/>
        <end position="313"/>
    </location>
</feature>
<feature type="transmembrane region" description="Helical" evidence="8">
    <location>
        <begin position="77"/>
        <end position="95"/>
    </location>
</feature>
<dbReference type="Gene3D" id="1.10.3470.10">
    <property type="entry name" value="ABC transporter involved in vitamin B12 uptake, BtuC"/>
    <property type="match status" value="1"/>
</dbReference>
<sequence length="319" mass="34258">MDQELRLKASIAFSMFIASIIFPIAYTYFSSINQNVSEVILSYRLYRSTYTVLAGIVLASSGCMLQSTFRNPLVDHHILGVGAGALFAVYLALLLHGYSSMFIIAFAASAGGLLALFISVSIAEIMSGSDAAYVLSGLGVTSMFSGLSILLLYYVAPKYGLASLMLTGSFIHSRKDMMPYILTPALVMVVSYFVLARKINTVMIGDDYALQLGVNPRRVRLTAALIVGISSSLIVSMFGMVGFIGLVTPHMARLFLKTSDNRLIIPLAMSLGSILLFTTDLFSRTIAAEVVGEVPAGAVTSAIGAPFFLILLVKRLRGV</sequence>
<accession>A0A7C2FRG1</accession>
<evidence type="ECO:0000313" key="9">
    <source>
        <dbReference type="EMBL" id="HEF87823.1"/>
    </source>
</evidence>
<protein>
    <submittedName>
        <fullName evidence="9">Iron ABC transporter permease</fullName>
    </submittedName>
</protein>
<dbReference type="InterPro" id="IPR000522">
    <property type="entry name" value="ABC_transptr_permease_BtuC"/>
</dbReference>
<comment type="subcellular location">
    <subcellularLocation>
        <location evidence="1">Cell membrane</location>
        <topology evidence="1">Multi-pass membrane protein</topology>
    </subcellularLocation>
</comment>
<keyword evidence="6 8" id="KW-1133">Transmembrane helix</keyword>
<dbReference type="InterPro" id="IPR037294">
    <property type="entry name" value="ABC_BtuC-like"/>
</dbReference>
<reference evidence="9" key="1">
    <citation type="journal article" date="2020" name="mSystems">
        <title>Genome- and Community-Level Interaction Insights into Carbon Utilization and Element Cycling Functions of Hydrothermarchaeota in Hydrothermal Sediment.</title>
        <authorList>
            <person name="Zhou Z."/>
            <person name="Liu Y."/>
            <person name="Xu W."/>
            <person name="Pan J."/>
            <person name="Luo Z.H."/>
            <person name="Li M."/>
        </authorList>
    </citation>
    <scope>NUCLEOTIDE SEQUENCE [LARGE SCALE GENOMIC DNA]</scope>
    <source>
        <strain evidence="9">SpSt-23</strain>
    </source>
</reference>
<evidence type="ECO:0000256" key="5">
    <source>
        <dbReference type="ARBA" id="ARBA00022692"/>
    </source>
</evidence>
<keyword evidence="7 8" id="KW-0472">Membrane</keyword>
<evidence type="ECO:0000256" key="4">
    <source>
        <dbReference type="ARBA" id="ARBA00022475"/>
    </source>
</evidence>
<feature type="transmembrane region" description="Helical" evidence="8">
    <location>
        <begin position="101"/>
        <end position="120"/>
    </location>
</feature>
<evidence type="ECO:0000256" key="1">
    <source>
        <dbReference type="ARBA" id="ARBA00004651"/>
    </source>
</evidence>
<evidence type="ECO:0000256" key="2">
    <source>
        <dbReference type="ARBA" id="ARBA00007935"/>
    </source>
</evidence>
<dbReference type="EMBL" id="DSJT01000034">
    <property type="protein sequence ID" value="HEF87823.1"/>
    <property type="molecule type" value="Genomic_DNA"/>
</dbReference>
<feature type="transmembrane region" description="Helical" evidence="8">
    <location>
        <begin position="49"/>
        <end position="65"/>
    </location>
</feature>
<keyword evidence="3" id="KW-0813">Transport</keyword>
<evidence type="ECO:0000256" key="8">
    <source>
        <dbReference type="SAM" id="Phobius"/>
    </source>
</evidence>
<dbReference type="GO" id="GO:0005886">
    <property type="term" value="C:plasma membrane"/>
    <property type="evidence" value="ECO:0007669"/>
    <property type="project" value="UniProtKB-SubCell"/>
</dbReference>